<feature type="region of interest" description="Disordered" evidence="1">
    <location>
        <begin position="98"/>
        <end position="171"/>
    </location>
</feature>
<accession>A0AAV9IM29</accession>
<gene>
    <name evidence="2" type="ORF">GAYE_SCF56G6404</name>
</gene>
<evidence type="ECO:0000313" key="2">
    <source>
        <dbReference type="EMBL" id="KAK4528461.1"/>
    </source>
</evidence>
<protein>
    <submittedName>
        <fullName evidence="2">Uncharacterized protein</fullName>
    </submittedName>
</protein>
<evidence type="ECO:0000313" key="3">
    <source>
        <dbReference type="Proteomes" id="UP001300502"/>
    </source>
</evidence>
<dbReference type="Proteomes" id="UP001300502">
    <property type="component" value="Unassembled WGS sequence"/>
</dbReference>
<dbReference type="EMBL" id="JANCYU010000064">
    <property type="protein sequence ID" value="KAK4528461.1"/>
    <property type="molecule type" value="Genomic_DNA"/>
</dbReference>
<organism evidence="2 3">
    <name type="scientific">Galdieria yellowstonensis</name>
    <dbReference type="NCBI Taxonomy" id="3028027"/>
    <lineage>
        <taxon>Eukaryota</taxon>
        <taxon>Rhodophyta</taxon>
        <taxon>Bangiophyceae</taxon>
        <taxon>Galdieriales</taxon>
        <taxon>Galdieriaceae</taxon>
        <taxon>Galdieria</taxon>
    </lineage>
</organism>
<comment type="caution">
    <text evidence="2">The sequence shown here is derived from an EMBL/GenBank/DDBJ whole genome shotgun (WGS) entry which is preliminary data.</text>
</comment>
<keyword evidence="3" id="KW-1185">Reference proteome</keyword>
<name>A0AAV9IM29_9RHOD</name>
<dbReference type="AlphaFoldDB" id="A0AAV9IM29"/>
<feature type="compositionally biased region" description="Polar residues" evidence="1">
    <location>
        <begin position="120"/>
        <end position="146"/>
    </location>
</feature>
<evidence type="ECO:0000256" key="1">
    <source>
        <dbReference type="SAM" id="MobiDB-lite"/>
    </source>
</evidence>
<reference evidence="2 3" key="1">
    <citation type="submission" date="2022-07" db="EMBL/GenBank/DDBJ databases">
        <title>Genome-wide signatures of adaptation to extreme environments.</title>
        <authorList>
            <person name="Cho C.H."/>
            <person name="Yoon H.S."/>
        </authorList>
    </citation>
    <scope>NUCLEOTIDE SEQUENCE [LARGE SCALE GENOMIC DNA]</scope>
    <source>
        <strain evidence="2 3">108.79 E11</strain>
    </source>
</reference>
<proteinExistence type="predicted"/>
<sequence length="171" mass="18759">MSGWPQSILHWWGNFKMLAYRREKTLFVSSFTPCSHAKFLSSIRRTNLSICRKTTSKECGYVLRMGADNLKFWKDFWAGGFPGGEAYLKEVIESNFQKPVPGLDTSGVTGQGEEKKAVGNRTQQPAKASSGKDSNPPSSNNGTANLSGGGQVRLVTDPVTGRSRLEVVPEE</sequence>